<dbReference type="RefSeq" id="WP_229113638.1">
    <property type="nucleotide sequence ID" value="NZ_CP064787.1"/>
</dbReference>
<keyword evidence="1" id="KW-0472">Membrane</keyword>
<feature type="transmembrane region" description="Helical" evidence="1">
    <location>
        <begin position="48"/>
        <end position="72"/>
    </location>
</feature>
<feature type="transmembrane region" description="Helical" evidence="1">
    <location>
        <begin position="107"/>
        <end position="126"/>
    </location>
</feature>
<proteinExistence type="predicted"/>
<dbReference type="EMBL" id="CP064787">
    <property type="protein sequence ID" value="QSG07186.1"/>
    <property type="molecule type" value="Genomic_DNA"/>
</dbReference>
<evidence type="ECO:0000313" key="3">
    <source>
        <dbReference type="Proteomes" id="UP000663525"/>
    </source>
</evidence>
<gene>
    <name evidence="2" type="ORF">HSR121_2868</name>
</gene>
<feature type="transmembrane region" description="Helical" evidence="1">
    <location>
        <begin position="132"/>
        <end position="151"/>
    </location>
</feature>
<dbReference type="AlphaFoldDB" id="A0A897N9X4"/>
<reference evidence="2" key="1">
    <citation type="submission" date="2020-11" db="EMBL/GenBank/DDBJ databases">
        <title>Carbohydrate-dependent, anaerobic sulfur respiration: A novel catabolism in halophilic archaea.</title>
        <authorList>
            <person name="Sorokin D.Y."/>
            <person name="Messina E."/>
            <person name="Smedile F."/>
            <person name="La Cono V."/>
            <person name="Hallsworth J.E."/>
            <person name="Yakimov M.M."/>
        </authorList>
    </citation>
    <scope>NUCLEOTIDE SEQUENCE</scope>
    <source>
        <strain evidence="2">HSR12-1</strain>
    </source>
</reference>
<keyword evidence="1" id="KW-1133">Transmembrane helix</keyword>
<sequence length="163" mass="16836">MAERTDQLSRDDEVGDVDLDAIMNEQPDSEPDTSGGLRSRIRRRVGSVFSIKTFGIALALTIGLAFVVSAVVPFVPDNFSGLVGVFLGGGAIGLASDARRYFEVGSAALMAGALIVLLSNFTIAVFGPGVPLVALGAGSSGVAGLLGHYVGRDLRAGLTREIE</sequence>
<evidence type="ECO:0000256" key="1">
    <source>
        <dbReference type="SAM" id="Phobius"/>
    </source>
</evidence>
<organism evidence="2 3">
    <name type="scientific">Halapricum desulfuricans</name>
    <dbReference type="NCBI Taxonomy" id="2841257"/>
    <lineage>
        <taxon>Archaea</taxon>
        <taxon>Methanobacteriati</taxon>
        <taxon>Methanobacteriota</taxon>
        <taxon>Stenosarchaea group</taxon>
        <taxon>Halobacteria</taxon>
        <taxon>Halobacteriales</taxon>
        <taxon>Haloarculaceae</taxon>
        <taxon>Halapricum</taxon>
    </lineage>
</organism>
<name>A0A897N9X4_9EURY</name>
<accession>A0A897N9X4</accession>
<keyword evidence="1" id="KW-0812">Transmembrane</keyword>
<feature type="transmembrane region" description="Helical" evidence="1">
    <location>
        <begin position="78"/>
        <end position="95"/>
    </location>
</feature>
<dbReference type="GeneID" id="68856405"/>
<protein>
    <submittedName>
        <fullName evidence="2">Putative membrane protein</fullName>
    </submittedName>
</protein>
<evidence type="ECO:0000313" key="2">
    <source>
        <dbReference type="EMBL" id="QSG07186.1"/>
    </source>
</evidence>
<dbReference type="Proteomes" id="UP000663525">
    <property type="component" value="Chromosome"/>
</dbReference>